<keyword evidence="2" id="KW-1185">Reference proteome</keyword>
<dbReference type="Proteomes" id="UP001060215">
    <property type="component" value="Chromosome 5"/>
</dbReference>
<dbReference type="EMBL" id="CM045762">
    <property type="protein sequence ID" value="KAI8012511.1"/>
    <property type="molecule type" value="Genomic_DNA"/>
</dbReference>
<evidence type="ECO:0000313" key="1">
    <source>
        <dbReference type="EMBL" id="KAI8012511.1"/>
    </source>
</evidence>
<sequence>MANISFNIWPPSQRTHDAIVNCPIETLFEPSVLSKHYRSMSHDEADTTAHHIKDKAFVAASTSTSADETTSRSYKSTPTRSTNACSTLSSPELPPDLHPTIPQRLPLSTLLLSPMRKSHSLKLSRVLIQLHICLCWGFDAIFLY</sequence>
<gene>
    <name evidence="1" type="ORF">LOK49_LG06G01078</name>
</gene>
<organism evidence="1 2">
    <name type="scientific">Camellia lanceoleosa</name>
    <dbReference type="NCBI Taxonomy" id="1840588"/>
    <lineage>
        <taxon>Eukaryota</taxon>
        <taxon>Viridiplantae</taxon>
        <taxon>Streptophyta</taxon>
        <taxon>Embryophyta</taxon>
        <taxon>Tracheophyta</taxon>
        <taxon>Spermatophyta</taxon>
        <taxon>Magnoliopsida</taxon>
        <taxon>eudicotyledons</taxon>
        <taxon>Gunneridae</taxon>
        <taxon>Pentapetalae</taxon>
        <taxon>asterids</taxon>
        <taxon>Ericales</taxon>
        <taxon>Theaceae</taxon>
        <taxon>Camellia</taxon>
    </lineage>
</organism>
<reference evidence="1 2" key="1">
    <citation type="journal article" date="2022" name="Plant J.">
        <title>Chromosome-level genome of Camellia lanceoleosa provides a valuable resource for understanding genome evolution and self-incompatibility.</title>
        <authorList>
            <person name="Gong W."/>
            <person name="Xiao S."/>
            <person name="Wang L."/>
            <person name="Liao Z."/>
            <person name="Chang Y."/>
            <person name="Mo W."/>
            <person name="Hu G."/>
            <person name="Li W."/>
            <person name="Zhao G."/>
            <person name="Zhu H."/>
            <person name="Hu X."/>
            <person name="Ji K."/>
            <person name="Xiang X."/>
            <person name="Song Q."/>
            <person name="Yuan D."/>
            <person name="Jin S."/>
            <person name="Zhang L."/>
        </authorList>
    </citation>
    <scope>NUCLEOTIDE SEQUENCE [LARGE SCALE GENOMIC DNA]</scope>
    <source>
        <strain evidence="1">SQ_2022a</strain>
    </source>
</reference>
<protein>
    <submittedName>
        <fullName evidence="1">MFP1 attachment factor 1</fullName>
    </submittedName>
</protein>
<accession>A0ACC0HH80</accession>
<proteinExistence type="predicted"/>
<name>A0ACC0HH80_9ERIC</name>
<evidence type="ECO:0000313" key="2">
    <source>
        <dbReference type="Proteomes" id="UP001060215"/>
    </source>
</evidence>
<comment type="caution">
    <text evidence="1">The sequence shown here is derived from an EMBL/GenBank/DDBJ whole genome shotgun (WGS) entry which is preliminary data.</text>
</comment>